<evidence type="ECO:0000313" key="2">
    <source>
        <dbReference type="EMBL" id="GAI41794.1"/>
    </source>
</evidence>
<sequence length="57" mass="5984">MAGGEASIFGTFLASFIIGSLEAGIVASGLSGFWTRFVCGLLILISVTVHILVKRKK</sequence>
<evidence type="ECO:0000256" key="1">
    <source>
        <dbReference type="SAM" id="Phobius"/>
    </source>
</evidence>
<organism evidence="2">
    <name type="scientific">marine sediment metagenome</name>
    <dbReference type="NCBI Taxonomy" id="412755"/>
    <lineage>
        <taxon>unclassified sequences</taxon>
        <taxon>metagenomes</taxon>
        <taxon>ecological metagenomes</taxon>
    </lineage>
</organism>
<keyword evidence="1" id="KW-0472">Membrane</keyword>
<protein>
    <submittedName>
        <fullName evidence="2">Uncharacterized protein</fullName>
    </submittedName>
</protein>
<comment type="caution">
    <text evidence="2">The sequence shown here is derived from an EMBL/GenBank/DDBJ whole genome shotgun (WGS) entry which is preliminary data.</text>
</comment>
<keyword evidence="1" id="KW-1133">Transmembrane helix</keyword>
<keyword evidence="1" id="KW-0812">Transmembrane</keyword>
<feature type="transmembrane region" description="Helical" evidence="1">
    <location>
        <begin position="33"/>
        <end position="53"/>
    </location>
</feature>
<gene>
    <name evidence="2" type="ORF">S06H3_46550</name>
</gene>
<proteinExistence type="predicted"/>
<accession>X1QET8</accession>
<name>X1QET8_9ZZZZ</name>
<dbReference type="EMBL" id="BARV01029155">
    <property type="protein sequence ID" value="GAI41794.1"/>
    <property type="molecule type" value="Genomic_DNA"/>
</dbReference>
<dbReference type="AlphaFoldDB" id="X1QET8"/>
<reference evidence="2" key="1">
    <citation type="journal article" date="2014" name="Front. Microbiol.">
        <title>High frequency of phylogenetically diverse reductive dehalogenase-homologous genes in deep subseafloor sedimentary metagenomes.</title>
        <authorList>
            <person name="Kawai M."/>
            <person name="Futagami T."/>
            <person name="Toyoda A."/>
            <person name="Takaki Y."/>
            <person name="Nishi S."/>
            <person name="Hori S."/>
            <person name="Arai W."/>
            <person name="Tsubouchi T."/>
            <person name="Morono Y."/>
            <person name="Uchiyama I."/>
            <person name="Ito T."/>
            <person name="Fujiyama A."/>
            <person name="Inagaki F."/>
            <person name="Takami H."/>
        </authorList>
    </citation>
    <scope>NUCLEOTIDE SEQUENCE</scope>
    <source>
        <strain evidence="2">Expedition CK06-06</strain>
    </source>
</reference>